<dbReference type="KEGG" id="ocn:CUC15_05700"/>
<dbReference type="InterPro" id="IPR041459">
    <property type="entry name" value="MPTase-PolyVal"/>
</dbReference>
<protein>
    <submittedName>
        <fullName evidence="3">Antirestriction protein</fullName>
    </submittedName>
</protein>
<evidence type="ECO:0000313" key="3">
    <source>
        <dbReference type="EMBL" id="AXI08442.1"/>
    </source>
</evidence>
<dbReference type="Pfam" id="PF18818">
    <property type="entry name" value="MPTase-PolyVal"/>
    <property type="match status" value="1"/>
</dbReference>
<dbReference type="InterPro" id="IPR013610">
    <property type="entry name" value="ArdC_N"/>
</dbReference>
<organism evidence="3 4">
    <name type="scientific">Oceanobacillus zhaokaii</name>
    <dbReference type="NCBI Taxonomy" id="2052660"/>
    <lineage>
        <taxon>Bacteria</taxon>
        <taxon>Bacillati</taxon>
        <taxon>Bacillota</taxon>
        <taxon>Bacilli</taxon>
        <taxon>Bacillales</taxon>
        <taxon>Bacillaceae</taxon>
        <taxon>Oceanobacillus</taxon>
    </lineage>
</organism>
<accession>A0A345PEL2</accession>
<evidence type="ECO:0000313" key="4">
    <source>
        <dbReference type="Proteomes" id="UP000253908"/>
    </source>
</evidence>
<gene>
    <name evidence="3" type="ORF">CUC15_05700</name>
</gene>
<reference evidence="4" key="1">
    <citation type="submission" date="2017-11" db="EMBL/GenBank/DDBJ databases">
        <authorList>
            <person name="Zhu W."/>
        </authorList>
    </citation>
    <scope>NUCLEOTIDE SEQUENCE [LARGE SCALE GENOMIC DNA]</scope>
    <source>
        <strain evidence="4">160</strain>
    </source>
</reference>
<proteinExistence type="predicted"/>
<dbReference type="AlphaFoldDB" id="A0A345PEL2"/>
<evidence type="ECO:0000259" key="1">
    <source>
        <dbReference type="Pfam" id="PF08401"/>
    </source>
</evidence>
<dbReference type="EMBL" id="CP024848">
    <property type="protein sequence ID" value="AXI08442.1"/>
    <property type="molecule type" value="Genomic_DNA"/>
</dbReference>
<feature type="domain" description="Polyvalent protein metallopeptidase" evidence="2">
    <location>
        <begin position="142"/>
        <end position="272"/>
    </location>
</feature>
<dbReference type="OrthoDB" id="9792687at2"/>
<dbReference type="PIRSF" id="PIRSF037112">
    <property type="entry name" value="Antirestriction_ArdC"/>
    <property type="match status" value="1"/>
</dbReference>
<evidence type="ECO:0000259" key="2">
    <source>
        <dbReference type="Pfam" id="PF18818"/>
    </source>
</evidence>
<dbReference type="InterPro" id="IPR017113">
    <property type="entry name" value="Antirestriction_ArdC"/>
</dbReference>
<name>A0A345PEL2_9BACI</name>
<feature type="domain" description="N-terminal" evidence="1">
    <location>
        <begin position="4"/>
        <end position="112"/>
    </location>
</feature>
<keyword evidence="4" id="KW-1185">Reference proteome</keyword>
<dbReference type="GO" id="GO:0003697">
    <property type="term" value="F:single-stranded DNA binding"/>
    <property type="evidence" value="ECO:0007669"/>
    <property type="project" value="InterPro"/>
</dbReference>
<dbReference type="Pfam" id="PF08401">
    <property type="entry name" value="ArdcN"/>
    <property type="match status" value="1"/>
</dbReference>
<sequence length="295" mass="33524">MTMDVCEIVTKRIIEKLESGVVPWKKPWNGRGGATRWSVKKPYRGINALLLEPGEYASKKQIIKAGGRINRDQLKNGHIIVYWHWYKIKEEGQEDIPDDEATYQKRAKPFYSRVWDINTQCTGLKSKFNDDDILDFNPIEKAEELISRYEDIPKIKNGPGGAYYIPALDILNMPPVENFHSAEEYYSTLFHELVHSTGHDSRLNREGIIQISSFFGTDSYSKEELIAEMGSCMLSAMAGIDNSTIDNSAAYINGWLSKLKGDKRFIFSAASQAQKAVDYMTGIAFEEEQREEATA</sequence>
<dbReference type="Proteomes" id="UP000253908">
    <property type="component" value="Chromosome"/>
</dbReference>